<keyword evidence="3" id="KW-1185">Reference proteome</keyword>
<name>A0ABY8WTQ6_9ACTN</name>
<evidence type="ECO:0008006" key="4">
    <source>
        <dbReference type="Google" id="ProtNLM"/>
    </source>
</evidence>
<accession>A0ABY8WTQ6</accession>
<dbReference type="RefSeq" id="WP_284922558.1">
    <property type="nucleotide sequence ID" value="NZ_CP126980.1"/>
</dbReference>
<evidence type="ECO:0000313" key="3">
    <source>
        <dbReference type="Proteomes" id="UP001240150"/>
    </source>
</evidence>
<feature type="signal peptide" evidence="1">
    <location>
        <begin position="1"/>
        <end position="17"/>
    </location>
</feature>
<keyword evidence="1" id="KW-0732">Signal</keyword>
<dbReference type="EMBL" id="CP126980">
    <property type="protein sequence ID" value="WIN01034.1"/>
    <property type="molecule type" value="Genomic_DNA"/>
</dbReference>
<sequence length="170" mass="17205">MYMRSVIAGTVTVFLLAACGSETDSSDAAAVPSSLAATASSAVASPSAGATSVAAATPASSSVASGSRAQCAAIKKVYTAWAKMNTSLTARGVDAAIGAGDAFADVVRAYDDQASKELKREVTGYNVQVLIARAQIAQGTLDSTTRENLKADHDDVVAKYDAFRTAAACT</sequence>
<reference evidence="2 3" key="1">
    <citation type="submission" date="2023-06" db="EMBL/GenBank/DDBJ databases">
        <authorList>
            <person name="Yushchuk O."/>
            <person name="Binda E."/>
            <person name="Ruckert-Reed C."/>
            <person name="Fedorenko V."/>
            <person name="Kalinowski J."/>
            <person name="Marinelli F."/>
        </authorList>
    </citation>
    <scope>NUCLEOTIDE SEQUENCE [LARGE SCALE GENOMIC DNA]</scope>
    <source>
        <strain evidence="2 3">NRRL 3884</strain>
    </source>
</reference>
<evidence type="ECO:0000313" key="2">
    <source>
        <dbReference type="EMBL" id="WIN01034.1"/>
    </source>
</evidence>
<proteinExistence type="predicted"/>
<feature type="chain" id="PRO_5047234858" description="Lipoprotein" evidence="1">
    <location>
        <begin position="18"/>
        <end position="170"/>
    </location>
</feature>
<evidence type="ECO:0000256" key="1">
    <source>
        <dbReference type="SAM" id="SignalP"/>
    </source>
</evidence>
<gene>
    <name evidence="2" type="ORF">ACTOB_002671</name>
</gene>
<protein>
    <recommendedName>
        <fullName evidence="4">Lipoprotein</fullName>
    </recommendedName>
</protein>
<dbReference type="PROSITE" id="PS51257">
    <property type="entry name" value="PROKAR_LIPOPROTEIN"/>
    <property type="match status" value="1"/>
</dbReference>
<dbReference type="Proteomes" id="UP001240150">
    <property type="component" value="Chromosome"/>
</dbReference>
<organism evidence="2 3">
    <name type="scientific">Actinoplanes oblitus</name>
    <dbReference type="NCBI Taxonomy" id="3040509"/>
    <lineage>
        <taxon>Bacteria</taxon>
        <taxon>Bacillati</taxon>
        <taxon>Actinomycetota</taxon>
        <taxon>Actinomycetes</taxon>
        <taxon>Micromonosporales</taxon>
        <taxon>Micromonosporaceae</taxon>
        <taxon>Actinoplanes</taxon>
    </lineage>
</organism>